<proteinExistence type="predicted"/>
<dbReference type="Proteomes" id="UP000324091">
    <property type="component" value="Chromosome 11"/>
</dbReference>
<evidence type="ECO:0000313" key="2">
    <source>
        <dbReference type="Proteomes" id="UP000324091"/>
    </source>
</evidence>
<organism evidence="1 2">
    <name type="scientific">Takifugu flavidus</name>
    <name type="common">sansaifugu</name>
    <dbReference type="NCBI Taxonomy" id="433684"/>
    <lineage>
        <taxon>Eukaryota</taxon>
        <taxon>Metazoa</taxon>
        <taxon>Chordata</taxon>
        <taxon>Craniata</taxon>
        <taxon>Vertebrata</taxon>
        <taxon>Euteleostomi</taxon>
        <taxon>Actinopterygii</taxon>
        <taxon>Neopterygii</taxon>
        <taxon>Teleostei</taxon>
        <taxon>Neoteleostei</taxon>
        <taxon>Acanthomorphata</taxon>
        <taxon>Eupercaria</taxon>
        <taxon>Tetraodontiformes</taxon>
        <taxon>Tetradontoidea</taxon>
        <taxon>Tetraodontidae</taxon>
        <taxon>Takifugu</taxon>
    </lineage>
</organism>
<gene>
    <name evidence="1" type="ORF">D4764_11G0010190</name>
</gene>
<sequence>MEQLLMKHSRLLFLPASRRLVASAAAAAVIGGLGAYERVSAADLKDNTKPSHESFMGGFAPPPPPIMISWRKESSHGQVATAQQQLSATVFVFVKKM</sequence>
<name>A0A5C6PJK8_9TELE</name>
<dbReference type="AlphaFoldDB" id="A0A5C6PJK8"/>
<reference evidence="1 2" key="1">
    <citation type="submission" date="2019-04" db="EMBL/GenBank/DDBJ databases">
        <title>Chromosome genome assembly for Takifugu flavidus.</title>
        <authorList>
            <person name="Xiao S."/>
        </authorList>
    </citation>
    <scope>NUCLEOTIDE SEQUENCE [LARGE SCALE GENOMIC DNA]</scope>
    <source>
        <strain evidence="1">HTHZ2018</strain>
        <tissue evidence="1">Muscle</tissue>
    </source>
</reference>
<accession>A0A5C6PJK8</accession>
<evidence type="ECO:0000313" key="1">
    <source>
        <dbReference type="EMBL" id="TWW78898.1"/>
    </source>
</evidence>
<keyword evidence="2" id="KW-1185">Reference proteome</keyword>
<protein>
    <submittedName>
        <fullName evidence="1">Uncharacterized protein</fullName>
    </submittedName>
</protein>
<comment type="caution">
    <text evidence="1">The sequence shown here is derived from an EMBL/GenBank/DDBJ whole genome shotgun (WGS) entry which is preliminary data.</text>
</comment>
<dbReference type="EMBL" id="RHFK02000003">
    <property type="protein sequence ID" value="TWW78898.1"/>
    <property type="molecule type" value="Genomic_DNA"/>
</dbReference>